<dbReference type="RefSeq" id="WP_244053329.1">
    <property type="nucleotide sequence ID" value="NZ_BQNJ01000003.1"/>
</dbReference>
<evidence type="ECO:0000259" key="1">
    <source>
        <dbReference type="PROSITE" id="PS51704"/>
    </source>
</evidence>
<comment type="caution">
    <text evidence="2">The sequence shown here is derived from an EMBL/GenBank/DDBJ whole genome shotgun (WGS) entry which is preliminary data.</text>
</comment>
<dbReference type="Proteomes" id="UP001055091">
    <property type="component" value="Unassembled WGS sequence"/>
</dbReference>
<dbReference type="Gene3D" id="3.20.20.190">
    <property type="entry name" value="Phosphatidylinositol (PI) phosphodiesterase"/>
    <property type="match status" value="1"/>
</dbReference>
<gene>
    <name evidence="2" type="ORF">CE91St55_67600</name>
</gene>
<dbReference type="PANTHER" id="PTHR46211">
    <property type="entry name" value="GLYCEROPHOSPHORYL DIESTER PHOSPHODIESTERASE"/>
    <property type="match status" value="1"/>
</dbReference>
<dbReference type="InterPro" id="IPR030395">
    <property type="entry name" value="GP_PDE_dom"/>
</dbReference>
<dbReference type="PANTHER" id="PTHR46211:SF14">
    <property type="entry name" value="GLYCEROPHOSPHODIESTER PHOSPHODIESTERASE"/>
    <property type="match status" value="1"/>
</dbReference>
<dbReference type="PROSITE" id="PS51704">
    <property type="entry name" value="GP_PDE"/>
    <property type="match status" value="1"/>
</dbReference>
<dbReference type="InterPro" id="IPR017946">
    <property type="entry name" value="PLC-like_Pdiesterase_TIM-brl"/>
</dbReference>
<evidence type="ECO:0000313" key="3">
    <source>
        <dbReference type="Proteomes" id="UP001055091"/>
    </source>
</evidence>
<dbReference type="SUPFAM" id="SSF51695">
    <property type="entry name" value="PLC-like phosphodiesterases"/>
    <property type="match status" value="1"/>
</dbReference>
<dbReference type="EMBL" id="BQNJ01000003">
    <property type="protein sequence ID" value="GKH04779.1"/>
    <property type="molecule type" value="Genomic_DNA"/>
</dbReference>
<dbReference type="Pfam" id="PF03009">
    <property type="entry name" value="GDPD"/>
    <property type="match status" value="1"/>
</dbReference>
<name>A0AA37NG80_9FIRM</name>
<feature type="domain" description="GP-PDE" evidence="1">
    <location>
        <begin position="5"/>
        <end position="233"/>
    </location>
</feature>
<evidence type="ECO:0000313" key="2">
    <source>
        <dbReference type="EMBL" id="GKH04779.1"/>
    </source>
</evidence>
<sequence length="239" mass="27175">MERKLVIGGHRGHKSEIRENTIANFEQIKKMDISYIEIDVQLTKDEQAVIYHDFDLSLKTSLKGMIRDHTLQQLRQSFEICTLAEAVAWCKKNEMGLALEVKMQPYTMWEDREILAGLIAKTIRHYGFYSDCFVFGADYGLLSMIKKLDPAVNIGLIVPFVPVDPVRLMKEMGAVVYLNYVEQLTPDLVEELHEAGYLVDGSVINTKERLNIAQKLGVDLAESDNPELILELLEEENAG</sequence>
<accession>A0AA37NG80</accession>
<reference evidence="2" key="1">
    <citation type="submission" date="2022-01" db="EMBL/GenBank/DDBJ databases">
        <title>Novel bile acid biosynthetic pathways are enriched in the microbiome of centenarians.</title>
        <authorList>
            <person name="Sato Y."/>
            <person name="Atarashi K."/>
            <person name="Plichta R.D."/>
            <person name="Arai Y."/>
            <person name="Sasajima S."/>
            <person name="Kearney M.S."/>
            <person name="Suda W."/>
            <person name="Takeshita K."/>
            <person name="Sasaki T."/>
            <person name="Okamoto S."/>
            <person name="Skelly N.A."/>
            <person name="Okamura Y."/>
            <person name="Vlamakis H."/>
            <person name="Li Y."/>
            <person name="Tanoue T."/>
            <person name="Takei H."/>
            <person name="Nittono H."/>
            <person name="Narushima S."/>
            <person name="Irie J."/>
            <person name="Itoh H."/>
            <person name="Moriya K."/>
            <person name="Sugiura Y."/>
            <person name="Suematsu M."/>
            <person name="Moritoki N."/>
            <person name="Shibata S."/>
            <person name="Littman R.D."/>
            <person name="Fischbach A.M."/>
            <person name="Uwamino Y."/>
            <person name="Inoue T."/>
            <person name="Honda A."/>
            <person name="Hattori M."/>
            <person name="Murai T."/>
            <person name="Xavier J.R."/>
            <person name="Hirose N."/>
            <person name="Honda K."/>
        </authorList>
    </citation>
    <scope>NUCLEOTIDE SEQUENCE</scope>
    <source>
        <strain evidence="2">CE91-St55</strain>
    </source>
</reference>
<dbReference type="AlphaFoldDB" id="A0AA37NG80"/>
<proteinExistence type="predicted"/>
<dbReference type="GO" id="GO:0006629">
    <property type="term" value="P:lipid metabolic process"/>
    <property type="evidence" value="ECO:0007669"/>
    <property type="project" value="InterPro"/>
</dbReference>
<dbReference type="GO" id="GO:0008081">
    <property type="term" value="F:phosphoric diester hydrolase activity"/>
    <property type="evidence" value="ECO:0007669"/>
    <property type="project" value="InterPro"/>
</dbReference>
<protein>
    <submittedName>
        <fullName evidence="2">Glycerophosphoryl diester phosphodiesterase</fullName>
    </submittedName>
</protein>
<organism evidence="2 3">
    <name type="scientific">Hungatella hathewayi</name>
    <dbReference type="NCBI Taxonomy" id="154046"/>
    <lineage>
        <taxon>Bacteria</taxon>
        <taxon>Bacillati</taxon>
        <taxon>Bacillota</taxon>
        <taxon>Clostridia</taxon>
        <taxon>Lachnospirales</taxon>
        <taxon>Lachnospiraceae</taxon>
        <taxon>Hungatella</taxon>
    </lineage>
</organism>